<accession>A0ACB9GCH4</accession>
<evidence type="ECO:0000313" key="1">
    <source>
        <dbReference type="EMBL" id="KAI3781097.1"/>
    </source>
</evidence>
<sequence length="260" mass="28187">MGSNKENNGGPLMADVDTSPPFASVMEAVSRFGGIGFWKPHPNNPAQPFQTNSEQVLDELQNDPATEERDNLEATKTGFEKLEEVQKEEVEADANTHRRDDRNNEVPVEVSENEILKRIKEATEDVKHCTRVLEEVLSRVQATRNGTYMNSDAVVVSRPVMSIGEILSRKLILAGDRPEKSCMRWKISLAEILGKGNRNGAKRGGDSGGAGVCEKGVPAKRTKLGFGGGCGGGKKGVPAKRMKLGFGGVSFMATKKNTQC</sequence>
<protein>
    <submittedName>
        <fullName evidence="1">Uncharacterized protein</fullName>
    </submittedName>
</protein>
<dbReference type="Proteomes" id="UP001055811">
    <property type="component" value="Linkage Group LG02"/>
</dbReference>
<name>A0ACB9GCH4_CICIN</name>
<proteinExistence type="predicted"/>
<comment type="caution">
    <text evidence="1">The sequence shown here is derived from an EMBL/GenBank/DDBJ whole genome shotgun (WGS) entry which is preliminary data.</text>
</comment>
<gene>
    <name evidence="1" type="ORF">L2E82_11098</name>
</gene>
<reference evidence="1 2" key="2">
    <citation type="journal article" date="2022" name="Mol. Ecol. Resour.">
        <title>The genomes of chicory, endive, great burdock and yacon provide insights into Asteraceae paleo-polyploidization history and plant inulin production.</title>
        <authorList>
            <person name="Fan W."/>
            <person name="Wang S."/>
            <person name="Wang H."/>
            <person name="Wang A."/>
            <person name="Jiang F."/>
            <person name="Liu H."/>
            <person name="Zhao H."/>
            <person name="Xu D."/>
            <person name="Zhang Y."/>
        </authorList>
    </citation>
    <scope>NUCLEOTIDE SEQUENCE [LARGE SCALE GENOMIC DNA]</scope>
    <source>
        <strain evidence="2">cv. Punajuju</strain>
        <tissue evidence="1">Leaves</tissue>
    </source>
</reference>
<dbReference type="EMBL" id="CM042010">
    <property type="protein sequence ID" value="KAI3781097.1"/>
    <property type="molecule type" value="Genomic_DNA"/>
</dbReference>
<organism evidence="1 2">
    <name type="scientific">Cichorium intybus</name>
    <name type="common">Chicory</name>
    <dbReference type="NCBI Taxonomy" id="13427"/>
    <lineage>
        <taxon>Eukaryota</taxon>
        <taxon>Viridiplantae</taxon>
        <taxon>Streptophyta</taxon>
        <taxon>Embryophyta</taxon>
        <taxon>Tracheophyta</taxon>
        <taxon>Spermatophyta</taxon>
        <taxon>Magnoliopsida</taxon>
        <taxon>eudicotyledons</taxon>
        <taxon>Gunneridae</taxon>
        <taxon>Pentapetalae</taxon>
        <taxon>asterids</taxon>
        <taxon>campanulids</taxon>
        <taxon>Asterales</taxon>
        <taxon>Asteraceae</taxon>
        <taxon>Cichorioideae</taxon>
        <taxon>Cichorieae</taxon>
        <taxon>Cichoriinae</taxon>
        <taxon>Cichorium</taxon>
    </lineage>
</organism>
<evidence type="ECO:0000313" key="2">
    <source>
        <dbReference type="Proteomes" id="UP001055811"/>
    </source>
</evidence>
<reference evidence="2" key="1">
    <citation type="journal article" date="2022" name="Mol. Ecol. Resour.">
        <title>The genomes of chicory, endive, great burdock and yacon provide insights into Asteraceae palaeo-polyploidization history and plant inulin production.</title>
        <authorList>
            <person name="Fan W."/>
            <person name="Wang S."/>
            <person name="Wang H."/>
            <person name="Wang A."/>
            <person name="Jiang F."/>
            <person name="Liu H."/>
            <person name="Zhao H."/>
            <person name="Xu D."/>
            <person name="Zhang Y."/>
        </authorList>
    </citation>
    <scope>NUCLEOTIDE SEQUENCE [LARGE SCALE GENOMIC DNA]</scope>
    <source>
        <strain evidence="2">cv. Punajuju</strain>
    </source>
</reference>
<keyword evidence="2" id="KW-1185">Reference proteome</keyword>